<dbReference type="EMBL" id="CAPB01000041">
    <property type="protein sequence ID" value="CCO95492.1"/>
    <property type="molecule type" value="Genomic_DNA"/>
</dbReference>
<reference evidence="1 2" key="1">
    <citation type="submission" date="2012-11" db="EMBL/GenBank/DDBJ databases">
        <authorList>
            <person name="Linke B."/>
        </authorList>
    </citation>
    <scope>NUCLEOTIDE SEQUENCE [LARGE SCALE GENOMIC DNA]</scope>
    <source>
        <strain evidence="2">CFBP 1232</strain>
    </source>
</reference>
<dbReference type="Proteomes" id="UP000013111">
    <property type="component" value="Unassembled WGS sequence"/>
</dbReference>
<dbReference type="AlphaFoldDB" id="A0A831ELK6"/>
<proteinExistence type="predicted"/>
<comment type="caution">
    <text evidence="1">The sequence shown here is derived from an EMBL/GenBank/DDBJ whole genome shotgun (WGS) entry which is preliminary data.</text>
</comment>
<name>A0A831ELK6_ERWAM</name>
<sequence>MLSFIRLFCLPTFHQPEQVSYVNKWRFLKE</sequence>
<accession>A0A831ELK6</accession>
<gene>
    <name evidence="1" type="ORF">BN437_3593</name>
</gene>
<reference evidence="1 2" key="2">
    <citation type="submission" date="2013-04" db="EMBL/GenBank/DDBJ databases">
        <title>Comparative genomics of 12 strains of Erwinia amylovora identifies a pan-genome with a large conserved core and provides insights into host specificity.</title>
        <authorList>
            <person name="Mann R.A."/>
            <person name="Smits T.H.M."/>
            <person name="Buehlmann A."/>
            <person name="Blom J."/>
            <person name="Goesmann A."/>
            <person name="Frey J.E."/>
            <person name="Plummer K.M."/>
            <person name="Beer S.V."/>
            <person name="Luck J."/>
            <person name="Duffy B."/>
            <person name="Rodoni B."/>
        </authorList>
    </citation>
    <scope>NUCLEOTIDE SEQUENCE [LARGE SCALE GENOMIC DNA]</scope>
    <source>
        <strain evidence="2">CFBP 1232</strain>
    </source>
</reference>
<protein>
    <submittedName>
        <fullName evidence="1">Uncharacterized protein</fullName>
    </submittedName>
</protein>
<evidence type="ECO:0000313" key="1">
    <source>
        <dbReference type="EMBL" id="CCO95492.1"/>
    </source>
</evidence>
<organism evidence="1 2">
    <name type="scientific">Erwinia amylovora NBRC 12687 = CFBP 1232</name>
    <dbReference type="NCBI Taxonomy" id="1219359"/>
    <lineage>
        <taxon>Bacteria</taxon>
        <taxon>Pseudomonadati</taxon>
        <taxon>Pseudomonadota</taxon>
        <taxon>Gammaproteobacteria</taxon>
        <taxon>Enterobacterales</taxon>
        <taxon>Erwiniaceae</taxon>
        <taxon>Erwinia</taxon>
    </lineage>
</organism>
<evidence type="ECO:0000313" key="2">
    <source>
        <dbReference type="Proteomes" id="UP000013111"/>
    </source>
</evidence>